<feature type="transmembrane region" description="Helical" evidence="1">
    <location>
        <begin position="64"/>
        <end position="85"/>
    </location>
</feature>
<dbReference type="EMBL" id="CP019454">
    <property type="protein sequence ID" value="AUW93958.1"/>
    <property type="molecule type" value="Genomic_DNA"/>
</dbReference>
<reference evidence="2 3" key="1">
    <citation type="journal article" date="2019" name="Sci. Rep.">
        <title>Sulfobacillus thermotolerans: new insights into resistance and metabolic capacities of acidophilic chemolithotrophs.</title>
        <authorList>
            <person name="Panyushkina A.E."/>
            <person name="Babenko V.V."/>
            <person name="Nikitina A.S."/>
            <person name="Selezneva O.V."/>
            <person name="Tsaplina I.A."/>
            <person name="Letarova M.A."/>
            <person name="Kostryukova E.S."/>
            <person name="Letarov A.V."/>
        </authorList>
    </citation>
    <scope>NUCLEOTIDE SEQUENCE [LARGE SCALE GENOMIC DNA]</scope>
    <source>
        <strain evidence="2 3">Kr1</strain>
    </source>
</reference>
<accession>A0ABM6RRI9</accession>
<proteinExistence type="predicted"/>
<evidence type="ECO:0000256" key="1">
    <source>
        <dbReference type="SAM" id="Phobius"/>
    </source>
</evidence>
<dbReference type="Proteomes" id="UP000325292">
    <property type="component" value="Chromosome"/>
</dbReference>
<keyword evidence="1" id="KW-0812">Transmembrane</keyword>
<sequence length="121" mass="12599">MSKNVRLTSLYVSFGTAVMTTVALSQVTSNLMVLFVILMGATGAVLGFWATLTKHLDAMASMSGATAGGVMGALLSMAITVTWLHPMHSHQGMMIMGDTMAQMAGAALAGFFVPEASHSSR</sequence>
<organism evidence="2 3">
    <name type="scientific">Sulfobacillus thermotolerans</name>
    <dbReference type="NCBI Taxonomy" id="338644"/>
    <lineage>
        <taxon>Bacteria</taxon>
        <taxon>Bacillati</taxon>
        <taxon>Bacillota</taxon>
        <taxon>Clostridia</taxon>
        <taxon>Eubacteriales</taxon>
        <taxon>Clostridiales Family XVII. Incertae Sedis</taxon>
        <taxon>Sulfobacillus</taxon>
    </lineage>
</organism>
<protein>
    <recommendedName>
        <fullName evidence="4">NADP transhydrogenase beta-like domain-containing protein</fullName>
    </recommendedName>
</protein>
<keyword evidence="1" id="KW-1133">Transmembrane helix</keyword>
<evidence type="ECO:0008006" key="4">
    <source>
        <dbReference type="Google" id="ProtNLM"/>
    </source>
</evidence>
<feature type="transmembrane region" description="Helical" evidence="1">
    <location>
        <begin position="91"/>
        <end position="113"/>
    </location>
</feature>
<keyword evidence="1" id="KW-0472">Membrane</keyword>
<evidence type="ECO:0000313" key="3">
    <source>
        <dbReference type="Proteomes" id="UP000325292"/>
    </source>
</evidence>
<name>A0ABM6RRI9_9FIRM</name>
<evidence type="ECO:0000313" key="2">
    <source>
        <dbReference type="EMBL" id="AUW93958.1"/>
    </source>
</evidence>
<feature type="transmembrane region" description="Helical" evidence="1">
    <location>
        <begin position="7"/>
        <end position="25"/>
    </location>
</feature>
<gene>
    <name evidence="2" type="ORF">BXT84_08360</name>
</gene>
<keyword evidence="3" id="KW-1185">Reference proteome</keyword>
<feature type="transmembrane region" description="Helical" evidence="1">
    <location>
        <begin position="31"/>
        <end position="52"/>
    </location>
</feature>